<feature type="compositionally biased region" description="Basic and acidic residues" evidence="1">
    <location>
        <begin position="106"/>
        <end position="139"/>
    </location>
</feature>
<name>A0A8X6MNU3_NEPPI</name>
<sequence>MRLASKRIVNKFKHKFEGPYEVMKVENNNVIIWKEGKSITVDVDQVRIYQPRERDEGVVETDGLNGERSRAEQVESEYSKGLARESSKKQKWRGKVMVSEGSTESCNDRKYRHQSERRLPGRMNERKRPGIRITSREAADESGVMTGRSSPYQLRNR</sequence>
<keyword evidence="3" id="KW-1185">Reference proteome</keyword>
<feature type="compositionally biased region" description="Polar residues" evidence="1">
    <location>
        <begin position="147"/>
        <end position="157"/>
    </location>
</feature>
<accession>A0A8X6MNU3</accession>
<dbReference type="EMBL" id="BMAW01000616">
    <property type="protein sequence ID" value="GFS70015.1"/>
    <property type="molecule type" value="Genomic_DNA"/>
</dbReference>
<evidence type="ECO:0000313" key="2">
    <source>
        <dbReference type="EMBL" id="GFS70015.1"/>
    </source>
</evidence>
<protein>
    <submittedName>
        <fullName evidence="2">Uncharacterized protein</fullName>
    </submittedName>
</protein>
<evidence type="ECO:0000256" key="1">
    <source>
        <dbReference type="SAM" id="MobiDB-lite"/>
    </source>
</evidence>
<proteinExistence type="predicted"/>
<comment type="caution">
    <text evidence="2">The sequence shown here is derived from an EMBL/GenBank/DDBJ whole genome shotgun (WGS) entry which is preliminary data.</text>
</comment>
<evidence type="ECO:0000313" key="3">
    <source>
        <dbReference type="Proteomes" id="UP000887013"/>
    </source>
</evidence>
<reference evidence="2" key="1">
    <citation type="submission" date="2020-08" db="EMBL/GenBank/DDBJ databases">
        <title>Multicomponent nature underlies the extraordinary mechanical properties of spider dragline silk.</title>
        <authorList>
            <person name="Kono N."/>
            <person name="Nakamura H."/>
            <person name="Mori M."/>
            <person name="Yoshida Y."/>
            <person name="Ohtoshi R."/>
            <person name="Malay A.D."/>
            <person name="Moran D.A.P."/>
            <person name="Tomita M."/>
            <person name="Numata K."/>
            <person name="Arakawa K."/>
        </authorList>
    </citation>
    <scope>NUCLEOTIDE SEQUENCE</scope>
</reference>
<organism evidence="2 3">
    <name type="scientific">Nephila pilipes</name>
    <name type="common">Giant wood spider</name>
    <name type="synonym">Nephila maculata</name>
    <dbReference type="NCBI Taxonomy" id="299642"/>
    <lineage>
        <taxon>Eukaryota</taxon>
        <taxon>Metazoa</taxon>
        <taxon>Ecdysozoa</taxon>
        <taxon>Arthropoda</taxon>
        <taxon>Chelicerata</taxon>
        <taxon>Arachnida</taxon>
        <taxon>Araneae</taxon>
        <taxon>Araneomorphae</taxon>
        <taxon>Entelegynae</taxon>
        <taxon>Araneoidea</taxon>
        <taxon>Nephilidae</taxon>
        <taxon>Nephila</taxon>
    </lineage>
</organism>
<gene>
    <name evidence="2" type="ORF">NPIL_62931</name>
</gene>
<dbReference type="Proteomes" id="UP000887013">
    <property type="component" value="Unassembled WGS sequence"/>
</dbReference>
<dbReference type="AlphaFoldDB" id="A0A8X6MNU3"/>
<feature type="region of interest" description="Disordered" evidence="1">
    <location>
        <begin position="54"/>
        <end position="157"/>
    </location>
</feature>